<keyword evidence="16" id="KW-1185">Reference proteome</keyword>
<evidence type="ECO:0000259" key="14">
    <source>
        <dbReference type="Pfam" id="PF01937"/>
    </source>
</evidence>
<proteinExistence type="inferred from homology"/>
<dbReference type="GO" id="GO:0016491">
    <property type="term" value="F:oxidoreductase activity"/>
    <property type="evidence" value="ECO:0007669"/>
    <property type="project" value="UniProtKB-KW"/>
</dbReference>
<keyword evidence="12" id="KW-0285">Flavoprotein</keyword>
<evidence type="ECO:0000256" key="6">
    <source>
        <dbReference type="ARBA" id="ARBA00022723"/>
    </source>
</evidence>
<dbReference type="InterPro" id="IPR036075">
    <property type="entry name" value="ARMT-1-like_metal-bd_sf"/>
</dbReference>
<keyword evidence="12" id="KW-0274">FAD</keyword>
<dbReference type="PRINTS" id="PR00757">
    <property type="entry name" value="AMINEOXDASEF"/>
</dbReference>
<gene>
    <name evidence="15" type="ORF">CVT26_003927</name>
</gene>
<keyword evidence="9" id="KW-0464">Manganese</keyword>
<keyword evidence="7" id="KW-0378">Hydrolase</keyword>
<evidence type="ECO:0000256" key="2">
    <source>
        <dbReference type="ARBA" id="ARBA00001936"/>
    </source>
</evidence>
<dbReference type="PANTHER" id="PTHR12260:SF6">
    <property type="entry name" value="DAMAGE-CONTROL PHOSPHATASE ARMT1"/>
    <property type="match status" value="1"/>
</dbReference>
<sequence>MPFTPPYPPYDPTDKSGFSYDTVVRRWPVILTSVVDALHKTCHNLSLQLDLGDQANNDHVKRRIEEGKGIIEKVSKLKFDLNSPRKIPDDGEASVAVYNTELQGLADDNRNTWFTAPWLFAECYLYRLLRSYFVQTEHWRSYDPFYDQKMKTFQQSGKSIFHIAKTMHEIGVSEKDVQSDPENLRVLFSEMIQMCLWGNATDLSLLTHMSQADIHQLQSVGKESHAARKKFILRDDEETVWNYIRTLKDSRLDFILDNSGFELFTDLVFADFLITYTPYVSKVVFHPKLIPWFVSDVTPPDFRDTFATLSDASFFPLSTTELQVENEYLQEMVSRWKKYLDTGVFSLSVPVGTPLGGSTSSQPAEFWTTSRPYWDMETEAPETFSQLKGSDLVIFKGDLNFRKLTGDVQWPAWTPFSDAIGPLAGSFPLLSLRTNKADVVVGVSKETAEELDASATCLATSPVTTQEEVHHKVLILGGGVTGVIAARTLHEAGIDDFLLIEARDELGGRMQTAPFAGKIIEQGPNWIQGTQTDDGPANPIFVLAQKHKLKTQFNDWFGSVSTYDASGHVDFLDVFDRSGDDFENLTVLAGARVNASLVDISGRTAYSLIGAKSSSPHARASEYYQFDWEYAQTPEQSSAIASAWGNNFTYDTDQGGFSDDNQMSIDQRGFKALIQLEANDFLTAKQKLLNSTVKTISYSNSGVTVTLTSGKKLSGDYALCTFSIGVLQNDDVKFKPPLPDFKQEAIQSIVMATYTKIFLQFPKKFWFDTEMALYADSERGRYPVWQSLDHVNFFPGSGILFVTVTGDYSVRVEALPDSEIQKEVMQVVRSMFNNVTVPEPLDFFFPRWHTNPLFRGSYSNWPPSFSSQHLDNLRANVGRLFFAGEATSRKYFGFLHGAYFEGLDIATVVAGCVKSGNCTDLEHFAQVTNASPYENN</sequence>
<protein>
    <recommendedName>
        <fullName evidence="12">Amine oxidase</fullName>
        <ecNumber evidence="12">1.4.3.-</ecNumber>
    </recommendedName>
</protein>
<dbReference type="Proteomes" id="UP000284706">
    <property type="component" value="Unassembled WGS sequence"/>
</dbReference>
<dbReference type="GO" id="GO:0046872">
    <property type="term" value="F:metal ion binding"/>
    <property type="evidence" value="ECO:0007669"/>
    <property type="project" value="UniProtKB-KW"/>
</dbReference>
<dbReference type="OrthoDB" id="5046242at2759"/>
<evidence type="ECO:0000256" key="12">
    <source>
        <dbReference type="RuleBase" id="RU362067"/>
    </source>
</evidence>
<evidence type="ECO:0000256" key="5">
    <source>
        <dbReference type="ARBA" id="ARBA00009519"/>
    </source>
</evidence>
<dbReference type="SUPFAM" id="SSF51905">
    <property type="entry name" value="FAD/NAD(P)-binding domain"/>
    <property type="match status" value="1"/>
</dbReference>
<dbReference type="Gene3D" id="1.20.930.60">
    <property type="match status" value="1"/>
</dbReference>
<evidence type="ECO:0000256" key="4">
    <source>
        <dbReference type="ARBA" id="ARBA00001974"/>
    </source>
</evidence>
<dbReference type="EMBL" id="NHYE01004949">
    <property type="protein sequence ID" value="PPQ80459.1"/>
    <property type="molecule type" value="Genomic_DNA"/>
</dbReference>
<dbReference type="InterPro" id="IPR039763">
    <property type="entry name" value="ARMT1"/>
</dbReference>
<dbReference type="Gene3D" id="3.90.660.10">
    <property type="match status" value="1"/>
</dbReference>
<evidence type="ECO:0000256" key="8">
    <source>
        <dbReference type="ARBA" id="ARBA00023002"/>
    </source>
</evidence>
<feature type="domain" description="Amine oxidase" evidence="13">
    <location>
        <begin position="481"/>
        <end position="909"/>
    </location>
</feature>
<evidence type="ECO:0000256" key="9">
    <source>
        <dbReference type="ARBA" id="ARBA00023211"/>
    </source>
</evidence>
<comment type="catalytic activity">
    <reaction evidence="1">
        <text>beta-D-fructose 1-phosphate + H2O = D-fructose + phosphate</text>
        <dbReference type="Rhea" id="RHEA:35603"/>
        <dbReference type="ChEBI" id="CHEBI:15377"/>
        <dbReference type="ChEBI" id="CHEBI:37721"/>
        <dbReference type="ChEBI" id="CHEBI:43474"/>
        <dbReference type="ChEBI" id="CHEBI:138881"/>
    </reaction>
</comment>
<reference evidence="15 16" key="1">
    <citation type="journal article" date="2018" name="Evol. Lett.">
        <title>Horizontal gene cluster transfer increased hallucinogenic mushroom diversity.</title>
        <authorList>
            <person name="Reynolds H.T."/>
            <person name="Vijayakumar V."/>
            <person name="Gluck-Thaler E."/>
            <person name="Korotkin H.B."/>
            <person name="Matheny P.B."/>
            <person name="Slot J.C."/>
        </authorList>
    </citation>
    <scope>NUCLEOTIDE SEQUENCE [LARGE SCALE GENOMIC DNA]</scope>
    <source>
        <strain evidence="15 16">SRW20</strain>
    </source>
</reference>
<comment type="caution">
    <text evidence="15">The sequence shown here is derived from an EMBL/GenBank/DDBJ whole genome shotgun (WGS) entry which is preliminary data.</text>
</comment>
<comment type="cofactor">
    <cofactor evidence="4 12">
        <name>FAD</name>
        <dbReference type="ChEBI" id="CHEBI:57692"/>
    </cofactor>
</comment>
<comment type="cofactor">
    <cofactor evidence="2">
        <name>Mn(2+)</name>
        <dbReference type="ChEBI" id="CHEBI:29035"/>
    </cofactor>
</comment>
<keyword evidence="6" id="KW-0479">Metal-binding</keyword>
<dbReference type="PANTHER" id="PTHR12260">
    <property type="entry name" value="DAMAGE-CONTROL PHOSPHATASE ARMT1"/>
    <property type="match status" value="1"/>
</dbReference>
<evidence type="ECO:0000256" key="10">
    <source>
        <dbReference type="ARBA" id="ARBA00048809"/>
    </source>
</evidence>
<dbReference type="InParanoid" id="A0A409WPN2"/>
<feature type="binding site" evidence="11">
    <location>
        <position position="481"/>
    </location>
    <ligand>
        <name>FAD</name>
        <dbReference type="ChEBI" id="CHEBI:57692"/>
    </ligand>
</feature>
<dbReference type="EC" id="1.4.3.-" evidence="12"/>
<feature type="domain" description="Damage-control phosphatase ARMT1-like metal-binding" evidence="14">
    <location>
        <begin position="22"/>
        <end position="449"/>
    </location>
</feature>
<dbReference type="InterPro" id="IPR036188">
    <property type="entry name" value="FAD/NAD-bd_sf"/>
</dbReference>
<dbReference type="Pfam" id="PF01937">
    <property type="entry name" value="ARMT1-like_dom"/>
    <property type="match status" value="1"/>
</dbReference>
<dbReference type="GO" id="GO:0005634">
    <property type="term" value="C:nucleus"/>
    <property type="evidence" value="ECO:0007669"/>
    <property type="project" value="TreeGrafter"/>
</dbReference>
<dbReference type="Gene3D" id="3.50.50.60">
    <property type="entry name" value="FAD/NAD(P)-binding domain"/>
    <property type="match status" value="1"/>
</dbReference>
<dbReference type="InterPro" id="IPR002791">
    <property type="entry name" value="ARMT1-like_metal-bd"/>
</dbReference>
<dbReference type="AlphaFoldDB" id="A0A409WPN2"/>
<keyword evidence="8 12" id="KW-0560">Oxidoreductase</keyword>
<evidence type="ECO:0000256" key="1">
    <source>
        <dbReference type="ARBA" id="ARBA00001326"/>
    </source>
</evidence>
<dbReference type="Pfam" id="PF01593">
    <property type="entry name" value="Amino_oxidase"/>
    <property type="match status" value="1"/>
</dbReference>
<dbReference type="InterPro" id="IPR001613">
    <property type="entry name" value="Flavin_amine_oxidase"/>
</dbReference>
<dbReference type="STRING" id="231916.A0A409WPN2"/>
<dbReference type="SUPFAM" id="SSF111321">
    <property type="entry name" value="AF1104-like"/>
    <property type="match status" value="1"/>
</dbReference>
<dbReference type="GO" id="GO:0097023">
    <property type="term" value="F:fructose 6-phosphate aldolase activity"/>
    <property type="evidence" value="ECO:0007669"/>
    <property type="project" value="RHEA"/>
</dbReference>
<evidence type="ECO:0000313" key="16">
    <source>
        <dbReference type="Proteomes" id="UP000284706"/>
    </source>
</evidence>
<dbReference type="InterPro" id="IPR002937">
    <property type="entry name" value="Amino_oxidase"/>
</dbReference>
<comment type="similarity">
    <text evidence="5">Belongs to the damage-control phosphatase family. Sugar phosphate phosphatase III subfamily.</text>
</comment>
<organism evidence="15 16">
    <name type="scientific">Gymnopilus dilepis</name>
    <dbReference type="NCBI Taxonomy" id="231916"/>
    <lineage>
        <taxon>Eukaryota</taxon>
        <taxon>Fungi</taxon>
        <taxon>Dikarya</taxon>
        <taxon>Basidiomycota</taxon>
        <taxon>Agaricomycotina</taxon>
        <taxon>Agaricomycetes</taxon>
        <taxon>Agaricomycetidae</taxon>
        <taxon>Agaricales</taxon>
        <taxon>Agaricineae</taxon>
        <taxon>Hymenogastraceae</taxon>
        <taxon>Gymnopilus</taxon>
    </lineage>
</organism>
<feature type="binding site" evidence="11">
    <location>
        <position position="693"/>
    </location>
    <ligand>
        <name>FAD</name>
        <dbReference type="ChEBI" id="CHEBI:57692"/>
    </ligand>
</feature>
<comment type="cofactor">
    <cofactor evidence="3">
        <name>Ni(2+)</name>
        <dbReference type="ChEBI" id="CHEBI:49786"/>
    </cofactor>
</comment>
<comment type="similarity">
    <text evidence="12">Belongs to the flavin monoamine oxidase family.</text>
</comment>
<name>A0A409WPN2_9AGAR</name>
<evidence type="ECO:0000313" key="15">
    <source>
        <dbReference type="EMBL" id="PPQ80459.1"/>
    </source>
</evidence>
<dbReference type="SUPFAM" id="SSF54373">
    <property type="entry name" value="FAD-linked reductases, C-terminal domain"/>
    <property type="match status" value="1"/>
</dbReference>
<evidence type="ECO:0000256" key="11">
    <source>
        <dbReference type="PIRSR" id="PIRSR601613-1"/>
    </source>
</evidence>
<dbReference type="GO" id="GO:0103026">
    <property type="term" value="F:fructose-1-phosphatase activity"/>
    <property type="evidence" value="ECO:0007669"/>
    <property type="project" value="RHEA"/>
</dbReference>
<feature type="binding site" evidence="11">
    <location>
        <begin position="501"/>
        <end position="502"/>
    </location>
    <ligand>
        <name>FAD</name>
        <dbReference type="ChEBI" id="CHEBI:57692"/>
    </ligand>
</feature>
<evidence type="ECO:0000256" key="7">
    <source>
        <dbReference type="ARBA" id="ARBA00022801"/>
    </source>
</evidence>
<comment type="catalytic activity">
    <reaction evidence="10">
        <text>beta-D-fructose 6-phosphate = dihydroxyacetone + D-glyceraldehyde 3-phosphate</text>
        <dbReference type="Rhea" id="RHEA:28002"/>
        <dbReference type="ChEBI" id="CHEBI:16016"/>
        <dbReference type="ChEBI" id="CHEBI:57634"/>
        <dbReference type="ChEBI" id="CHEBI:59776"/>
    </reaction>
</comment>
<dbReference type="GO" id="GO:0006974">
    <property type="term" value="P:DNA damage response"/>
    <property type="evidence" value="ECO:0007669"/>
    <property type="project" value="TreeGrafter"/>
</dbReference>
<evidence type="ECO:0000259" key="13">
    <source>
        <dbReference type="Pfam" id="PF01593"/>
    </source>
</evidence>
<evidence type="ECO:0000256" key="3">
    <source>
        <dbReference type="ARBA" id="ARBA00001967"/>
    </source>
</evidence>
<dbReference type="Gene3D" id="3.40.50.10880">
    <property type="entry name" value="Uncharacterised protein PF01937, DUF89, domain 3"/>
    <property type="match status" value="1"/>
</dbReference>
<accession>A0A409WPN2</accession>